<dbReference type="EMBL" id="BSEV01000001">
    <property type="protein sequence ID" value="GLK07540.1"/>
    <property type="molecule type" value="Genomic_DNA"/>
</dbReference>
<organism evidence="8 9">
    <name type="scientific">Streptosporangium carneum</name>
    <dbReference type="NCBI Taxonomy" id="47481"/>
    <lineage>
        <taxon>Bacteria</taxon>
        <taxon>Bacillati</taxon>
        <taxon>Actinomycetota</taxon>
        <taxon>Actinomycetes</taxon>
        <taxon>Streptosporangiales</taxon>
        <taxon>Streptosporangiaceae</taxon>
        <taxon>Streptosporangium</taxon>
    </lineage>
</organism>
<keyword evidence="4 7" id="KW-1133">Transmembrane helix</keyword>
<reference evidence="8" key="1">
    <citation type="journal article" date="2014" name="Int. J. Syst. Evol. Microbiol.">
        <title>Complete genome sequence of Corynebacterium casei LMG S-19264T (=DSM 44701T), isolated from a smear-ripened cheese.</title>
        <authorList>
            <consortium name="US DOE Joint Genome Institute (JGI-PGF)"/>
            <person name="Walter F."/>
            <person name="Albersmeier A."/>
            <person name="Kalinowski J."/>
            <person name="Ruckert C."/>
        </authorList>
    </citation>
    <scope>NUCLEOTIDE SEQUENCE</scope>
    <source>
        <strain evidence="8">VKM Ac-2007</strain>
    </source>
</reference>
<dbReference type="Proteomes" id="UP001143474">
    <property type="component" value="Unassembled WGS sequence"/>
</dbReference>
<evidence type="ECO:0000313" key="9">
    <source>
        <dbReference type="Proteomes" id="UP001143474"/>
    </source>
</evidence>
<dbReference type="NCBIfam" id="TIGR00765">
    <property type="entry name" value="yihY_not_rbn"/>
    <property type="match status" value="1"/>
</dbReference>
<keyword evidence="3 7" id="KW-0812">Transmembrane</keyword>
<dbReference type="AlphaFoldDB" id="A0A9W6MB84"/>
<evidence type="ECO:0000256" key="3">
    <source>
        <dbReference type="ARBA" id="ARBA00022692"/>
    </source>
</evidence>
<evidence type="ECO:0000256" key="1">
    <source>
        <dbReference type="ARBA" id="ARBA00004651"/>
    </source>
</evidence>
<dbReference type="PIRSF" id="PIRSF035875">
    <property type="entry name" value="RNase_BN"/>
    <property type="match status" value="1"/>
</dbReference>
<evidence type="ECO:0000256" key="7">
    <source>
        <dbReference type="SAM" id="Phobius"/>
    </source>
</evidence>
<feature type="region of interest" description="Disordered" evidence="6">
    <location>
        <begin position="1"/>
        <end position="66"/>
    </location>
</feature>
<feature type="transmembrane region" description="Helical" evidence="7">
    <location>
        <begin position="152"/>
        <end position="174"/>
    </location>
</feature>
<dbReference type="Pfam" id="PF03631">
    <property type="entry name" value="Virul_fac_BrkB"/>
    <property type="match status" value="1"/>
</dbReference>
<evidence type="ECO:0000256" key="4">
    <source>
        <dbReference type="ARBA" id="ARBA00022989"/>
    </source>
</evidence>
<comment type="subcellular location">
    <subcellularLocation>
        <location evidence="1">Cell membrane</location>
        <topology evidence="1">Multi-pass membrane protein</topology>
    </subcellularLocation>
</comment>
<feature type="compositionally biased region" description="Basic and acidic residues" evidence="6">
    <location>
        <begin position="354"/>
        <end position="366"/>
    </location>
</feature>
<sequence>MVHHMSRHDTRHISQRDTRRPAGEADSEDVRHRLRERGHDKAPSPAKEHDRPPEDANAPDSPTDLPKRSWWRVLKRTVKEFQGDNLSDWAAALTYYAVLSIFPALLAVISLLGLFGASATQTLIDNLSALAPGPARQTLNTVVQALQGSQGAAGFAAVLGIVVALWSASGYVGAFMRVGNVVYEMREGRPIWKTLPLRVAITALLIVMMAVGAVAVVFTGDLAERAGRLLGVGQTAVAVWSVVKWPILVLMVALVLALLYWAAPNVEQPGFRWLTPGSLLAVVLWIVASAAFGFYVTNFSSYSKTYAALASVVVFLIWLWISNIAVLLGLEFDAELARERAMKAGQPADEEPYVEPRDTRKLDDEQ</sequence>
<protein>
    <submittedName>
        <fullName evidence="8">Uncharacterized protein</fullName>
    </submittedName>
</protein>
<feature type="transmembrane region" description="Helical" evidence="7">
    <location>
        <begin position="308"/>
        <end position="330"/>
    </location>
</feature>
<feature type="transmembrane region" description="Helical" evidence="7">
    <location>
        <begin position="195"/>
        <end position="218"/>
    </location>
</feature>
<dbReference type="PANTHER" id="PTHR30213">
    <property type="entry name" value="INNER MEMBRANE PROTEIN YHJD"/>
    <property type="match status" value="1"/>
</dbReference>
<evidence type="ECO:0000256" key="5">
    <source>
        <dbReference type="ARBA" id="ARBA00023136"/>
    </source>
</evidence>
<proteinExistence type="predicted"/>
<dbReference type="GO" id="GO:0005886">
    <property type="term" value="C:plasma membrane"/>
    <property type="evidence" value="ECO:0007669"/>
    <property type="project" value="UniProtKB-SubCell"/>
</dbReference>
<evidence type="ECO:0000256" key="6">
    <source>
        <dbReference type="SAM" id="MobiDB-lite"/>
    </source>
</evidence>
<evidence type="ECO:0000313" key="8">
    <source>
        <dbReference type="EMBL" id="GLK07540.1"/>
    </source>
</evidence>
<name>A0A9W6MB84_9ACTN</name>
<keyword evidence="9" id="KW-1185">Reference proteome</keyword>
<gene>
    <name evidence="8" type="ORF">GCM10017600_09450</name>
</gene>
<feature type="transmembrane region" description="Helical" evidence="7">
    <location>
        <begin position="238"/>
        <end position="261"/>
    </location>
</feature>
<dbReference type="InterPro" id="IPR017039">
    <property type="entry name" value="Virul_fac_BrkB"/>
</dbReference>
<evidence type="ECO:0000256" key="2">
    <source>
        <dbReference type="ARBA" id="ARBA00022475"/>
    </source>
</evidence>
<accession>A0A9W6MB84</accession>
<dbReference type="PANTHER" id="PTHR30213:SF0">
    <property type="entry name" value="UPF0761 MEMBRANE PROTEIN YIHY"/>
    <property type="match status" value="1"/>
</dbReference>
<feature type="transmembrane region" description="Helical" evidence="7">
    <location>
        <begin position="93"/>
        <end position="117"/>
    </location>
</feature>
<feature type="compositionally biased region" description="Basic and acidic residues" evidence="6">
    <location>
        <begin position="7"/>
        <end position="54"/>
    </location>
</feature>
<comment type="caution">
    <text evidence="8">The sequence shown here is derived from an EMBL/GenBank/DDBJ whole genome shotgun (WGS) entry which is preliminary data.</text>
</comment>
<keyword evidence="5 7" id="KW-0472">Membrane</keyword>
<feature type="region of interest" description="Disordered" evidence="6">
    <location>
        <begin position="343"/>
        <end position="366"/>
    </location>
</feature>
<keyword evidence="2" id="KW-1003">Cell membrane</keyword>
<feature type="transmembrane region" description="Helical" evidence="7">
    <location>
        <begin position="273"/>
        <end position="296"/>
    </location>
</feature>
<reference evidence="8" key="2">
    <citation type="submission" date="2023-01" db="EMBL/GenBank/DDBJ databases">
        <authorList>
            <person name="Sun Q."/>
            <person name="Evtushenko L."/>
        </authorList>
    </citation>
    <scope>NUCLEOTIDE SEQUENCE</scope>
    <source>
        <strain evidence="8">VKM Ac-2007</strain>
    </source>
</reference>